<dbReference type="AlphaFoldDB" id="A0A0F0KU65"/>
<comment type="caution">
    <text evidence="2">The sequence shown here is derived from an EMBL/GenBank/DDBJ whole genome shotgun (WGS) entry which is preliminary data.</text>
</comment>
<gene>
    <name evidence="2" type="ORF">RN51_01005</name>
</gene>
<proteinExistence type="predicted"/>
<feature type="domain" description="ScoMcrA-like SRA" evidence="1">
    <location>
        <begin position="78"/>
        <end position="209"/>
    </location>
</feature>
<protein>
    <recommendedName>
        <fullName evidence="1">ScoMcrA-like SRA domain-containing protein</fullName>
    </recommendedName>
</protein>
<sequence length="364" mass="40130">MLRRVSSTTPARLSLELNVTQKRIRAFLREQYGRLPESLNRWELEDSQADAVRAQFDRQLRPTDPIVWALEIGDTVLRRELHAAYRGQEQGGIITPKSIPDILVITSPESGARHGYDAFEGLQGDGSFLYTGEGQYGPQVFARGNAALRDAAVNGRPIRLFTKQGTYVTYVGEFTTGEPAFSIETIPDSDGNPREGIIFKLVPVDADVEALDAPSAPAPESAQTCYWTPPESSSYVIGAPLIPGERVVSRIEFKLQTEFGQWVKSRGQTPQRLRLSSAGATIEPDLYVSESGWVVEAKKSPAREYVRTAIGQVLDYSRLVRESGRPGIPVILLPSRPIAHLEALLSDLGILLVVRDDEGFVVID</sequence>
<evidence type="ECO:0000313" key="3">
    <source>
        <dbReference type="Proteomes" id="UP000033725"/>
    </source>
</evidence>
<dbReference type="PATRIC" id="fig|82380.10.peg.1008"/>
<organism evidence="2 3">
    <name type="scientific">Microbacterium oxydans</name>
    <dbReference type="NCBI Taxonomy" id="82380"/>
    <lineage>
        <taxon>Bacteria</taxon>
        <taxon>Bacillati</taxon>
        <taxon>Actinomycetota</taxon>
        <taxon>Actinomycetes</taxon>
        <taxon>Micrococcales</taxon>
        <taxon>Microbacteriaceae</taxon>
        <taxon>Microbacterium</taxon>
    </lineage>
</organism>
<reference evidence="2 3" key="1">
    <citation type="submission" date="2015-02" db="EMBL/GenBank/DDBJ databases">
        <title>Draft genome sequences of ten Microbacterium spp. with emphasis on heavy metal contaminated environments.</title>
        <authorList>
            <person name="Corretto E."/>
        </authorList>
    </citation>
    <scope>NUCLEOTIDE SEQUENCE [LARGE SCALE GENOMIC DNA]</scope>
    <source>
        <strain evidence="2 3">BEL163</strain>
    </source>
</reference>
<evidence type="ECO:0000313" key="2">
    <source>
        <dbReference type="EMBL" id="KJL24408.1"/>
    </source>
</evidence>
<dbReference type="EMBL" id="JYIV01000020">
    <property type="protein sequence ID" value="KJL24408.1"/>
    <property type="molecule type" value="Genomic_DNA"/>
</dbReference>
<dbReference type="InterPro" id="IPR058712">
    <property type="entry name" value="SRA_ScoMcrA"/>
</dbReference>
<name>A0A0F0KU65_9MICO</name>
<dbReference type="Proteomes" id="UP000033725">
    <property type="component" value="Unassembled WGS sequence"/>
</dbReference>
<accession>A0A0F0KU65</accession>
<evidence type="ECO:0000259" key="1">
    <source>
        <dbReference type="Pfam" id="PF26348"/>
    </source>
</evidence>
<dbReference type="Pfam" id="PF26348">
    <property type="entry name" value="SRA_ScoMcrA"/>
    <property type="match status" value="1"/>
</dbReference>